<evidence type="ECO:0000313" key="2">
    <source>
        <dbReference type="EMBL" id="CAG1990376.1"/>
    </source>
</evidence>
<accession>A0A9N8RG85</accession>
<feature type="chain" id="PRO_5040414200" description="Secreted protein" evidence="1">
    <location>
        <begin position="22"/>
        <end position="131"/>
    </location>
</feature>
<dbReference type="AlphaFoldDB" id="A0A9N8RG85"/>
<comment type="caution">
    <text evidence="2">The sequence shown here is derived from an EMBL/GenBank/DDBJ whole genome shotgun (WGS) entry which is preliminary data.</text>
</comment>
<keyword evidence="1" id="KW-0732">Signal</keyword>
<evidence type="ECO:0000313" key="3">
    <source>
        <dbReference type="Proteomes" id="UP000746612"/>
    </source>
</evidence>
<evidence type="ECO:0008006" key="4">
    <source>
        <dbReference type="Google" id="ProtNLM"/>
    </source>
</evidence>
<dbReference type="EMBL" id="CAJPIJ010000147">
    <property type="protein sequence ID" value="CAG1990376.1"/>
    <property type="molecule type" value="Genomic_DNA"/>
</dbReference>
<gene>
    <name evidence="2" type="ORF">MDCFG202_LOCUS328661</name>
</gene>
<feature type="signal peptide" evidence="1">
    <location>
        <begin position="1"/>
        <end position="21"/>
    </location>
</feature>
<organism evidence="2 3">
    <name type="scientific">Gibberella zeae</name>
    <name type="common">Wheat head blight fungus</name>
    <name type="synonym">Fusarium graminearum</name>
    <dbReference type="NCBI Taxonomy" id="5518"/>
    <lineage>
        <taxon>Eukaryota</taxon>
        <taxon>Fungi</taxon>
        <taxon>Dikarya</taxon>
        <taxon>Ascomycota</taxon>
        <taxon>Pezizomycotina</taxon>
        <taxon>Sordariomycetes</taxon>
        <taxon>Hypocreomycetidae</taxon>
        <taxon>Hypocreales</taxon>
        <taxon>Nectriaceae</taxon>
        <taxon>Fusarium</taxon>
    </lineage>
</organism>
<sequence>MLVQYMHVLLLFLAPFPPISPRVELEQPLLTHEAEFFVINSSINKPSLHFSTTYKRPGLAWVPPGCWASQSITQVKPSSLVTAALTTLKRAGGSTSRGRREHIPSRRTVRWLPLERDVALIVRHLSKSSSR</sequence>
<proteinExistence type="predicted"/>
<reference evidence="2" key="1">
    <citation type="submission" date="2021-03" db="EMBL/GenBank/DDBJ databases">
        <authorList>
            <person name="Alouane T."/>
            <person name="Langin T."/>
            <person name="Bonhomme L."/>
        </authorList>
    </citation>
    <scope>NUCLEOTIDE SEQUENCE</scope>
    <source>
        <strain evidence="2">MDC_Fg202</strain>
    </source>
</reference>
<dbReference type="Proteomes" id="UP000746612">
    <property type="component" value="Unassembled WGS sequence"/>
</dbReference>
<protein>
    <recommendedName>
        <fullName evidence="4">Secreted protein</fullName>
    </recommendedName>
</protein>
<evidence type="ECO:0000256" key="1">
    <source>
        <dbReference type="SAM" id="SignalP"/>
    </source>
</evidence>
<name>A0A9N8RG85_GIBZA</name>